<organism evidence="1 2">
    <name type="scientific">Onchocerca volvulus</name>
    <dbReference type="NCBI Taxonomy" id="6282"/>
    <lineage>
        <taxon>Eukaryota</taxon>
        <taxon>Metazoa</taxon>
        <taxon>Ecdysozoa</taxon>
        <taxon>Nematoda</taxon>
        <taxon>Chromadorea</taxon>
        <taxon>Rhabditida</taxon>
        <taxon>Spirurina</taxon>
        <taxon>Spiruromorpha</taxon>
        <taxon>Filarioidea</taxon>
        <taxon>Onchocercidae</taxon>
        <taxon>Onchocerca</taxon>
    </lineage>
</organism>
<evidence type="ECO:0000313" key="2">
    <source>
        <dbReference type="Proteomes" id="UP000024404"/>
    </source>
</evidence>
<dbReference type="EnsemblMetazoa" id="OVOC12602.1">
    <property type="protein sequence ID" value="OVOC12602.1"/>
    <property type="gene ID" value="WBGene00249411"/>
</dbReference>
<dbReference type="Proteomes" id="UP000024404">
    <property type="component" value="Unassembled WGS sequence"/>
</dbReference>
<reference evidence="1" key="2">
    <citation type="submission" date="2022-06" db="UniProtKB">
        <authorList>
            <consortium name="EnsemblMetazoa"/>
        </authorList>
    </citation>
    <scope>IDENTIFICATION</scope>
</reference>
<reference evidence="2" key="1">
    <citation type="submission" date="2013-10" db="EMBL/GenBank/DDBJ databases">
        <title>Genome sequencing of Onchocerca volvulus.</title>
        <authorList>
            <person name="Cotton J."/>
            <person name="Tsai J."/>
            <person name="Stanley E."/>
            <person name="Tracey A."/>
            <person name="Holroyd N."/>
            <person name="Lustigman S."/>
            <person name="Berriman M."/>
        </authorList>
    </citation>
    <scope>NUCLEOTIDE SEQUENCE</scope>
</reference>
<name>A0A8R1XQY2_ONCVO</name>
<proteinExistence type="predicted"/>
<dbReference type="EMBL" id="CMVM020000546">
    <property type="status" value="NOT_ANNOTATED_CDS"/>
    <property type="molecule type" value="Genomic_DNA"/>
</dbReference>
<protein>
    <submittedName>
        <fullName evidence="1">Uncharacterized protein</fullName>
    </submittedName>
</protein>
<accession>A0A8R1XQY2</accession>
<evidence type="ECO:0000313" key="1">
    <source>
        <dbReference type="EnsemblMetazoa" id="OVOC12602.1"/>
    </source>
</evidence>
<dbReference type="AlphaFoldDB" id="A0A8R1XQY2"/>
<sequence>MCRRVPPRCSSVDGYEKPERYKLSLRNAQQSDINIPLTNIGKHMNILENIMKHEKHGEQNSDHLYIAAWASLPLASTGKFDCWLHFSFSYITFPQKFLDESQTVVPKALKSRISILSKIKFSFSVDVQKFEQSLFHLMNNDLSSKQIAFAKSVYGWKCDLKSVIRETRHLSQSVIICWDTRCLLAINIVPEDEITFYSENLLNCITRIFIFLVNVHYFYCANQD</sequence>
<keyword evidence="2" id="KW-1185">Reference proteome</keyword>